<keyword evidence="1" id="KW-1133">Transmembrane helix</keyword>
<dbReference type="EnsemblPlants" id="OMERI02G09720.1">
    <property type="protein sequence ID" value="OMERI02G09720.1"/>
    <property type="gene ID" value="OMERI02G09720"/>
</dbReference>
<sequence length="123" mass="13421">MVATRRVCISYTLMWSIYFSELAIDHRVRTYVLQIVLITVCVMARLLALLLQLAVAVWLAAMAGYLCHSTGAAPPPPIRTATVTRGHLQLHAGLPIRCHAASASGGNKYNLSLLINTMHQSHG</sequence>
<name>A0A0E0CHU3_9ORYZ</name>
<evidence type="ECO:0000313" key="3">
    <source>
        <dbReference type="Proteomes" id="UP000008021"/>
    </source>
</evidence>
<proteinExistence type="predicted"/>
<keyword evidence="3" id="KW-1185">Reference proteome</keyword>
<protein>
    <submittedName>
        <fullName evidence="2">Uncharacterized protein</fullName>
    </submittedName>
</protein>
<dbReference type="Gramene" id="OMERI02G09720.1">
    <property type="protein sequence ID" value="OMERI02G09720.1"/>
    <property type="gene ID" value="OMERI02G09720"/>
</dbReference>
<keyword evidence="1" id="KW-0472">Membrane</keyword>
<evidence type="ECO:0000256" key="1">
    <source>
        <dbReference type="SAM" id="Phobius"/>
    </source>
</evidence>
<keyword evidence="1" id="KW-0812">Transmembrane</keyword>
<dbReference type="HOGENOM" id="CLU_2018884_0_0_1"/>
<feature type="transmembrane region" description="Helical" evidence="1">
    <location>
        <begin position="31"/>
        <end position="59"/>
    </location>
</feature>
<accession>A0A0E0CHU3</accession>
<dbReference type="Proteomes" id="UP000008021">
    <property type="component" value="Chromosome 2"/>
</dbReference>
<evidence type="ECO:0000313" key="2">
    <source>
        <dbReference type="EnsemblPlants" id="OMERI02G09720.1"/>
    </source>
</evidence>
<organism evidence="2">
    <name type="scientific">Oryza meridionalis</name>
    <dbReference type="NCBI Taxonomy" id="40149"/>
    <lineage>
        <taxon>Eukaryota</taxon>
        <taxon>Viridiplantae</taxon>
        <taxon>Streptophyta</taxon>
        <taxon>Embryophyta</taxon>
        <taxon>Tracheophyta</taxon>
        <taxon>Spermatophyta</taxon>
        <taxon>Magnoliopsida</taxon>
        <taxon>Liliopsida</taxon>
        <taxon>Poales</taxon>
        <taxon>Poaceae</taxon>
        <taxon>BOP clade</taxon>
        <taxon>Oryzoideae</taxon>
        <taxon>Oryzeae</taxon>
        <taxon>Oryzinae</taxon>
        <taxon>Oryza</taxon>
    </lineage>
</organism>
<reference evidence="2" key="2">
    <citation type="submission" date="2018-05" db="EMBL/GenBank/DDBJ databases">
        <title>OmerRS3 (Oryza meridionalis Reference Sequence Version 3).</title>
        <authorList>
            <person name="Zhang J."/>
            <person name="Kudrna D."/>
            <person name="Lee S."/>
            <person name="Talag J."/>
            <person name="Welchert J."/>
            <person name="Wing R.A."/>
        </authorList>
    </citation>
    <scope>NUCLEOTIDE SEQUENCE [LARGE SCALE GENOMIC DNA]</scope>
    <source>
        <strain evidence="2">cv. OR44</strain>
    </source>
</reference>
<dbReference type="AlphaFoldDB" id="A0A0E0CHU3"/>
<reference evidence="2" key="1">
    <citation type="submission" date="2015-04" db="UniProtKB">
        <authorList>
            <consortium name="EnsemblPlants"/>
        </authorList>
    </citation>
    <scope>IDENTIFICATION</scope>
</reference>